<evidence type="ECO:0000256" key="6">
    <source>
        <dbReference type="ARBA" id="ARBA00022801"/>
    </source>
</evidence>
<evidence type="ECO:0000259" key="11">
    <source>
        <dbReference type="PROSITE" id="PS50883"/>
    </source>
</evidence>
<gene>
    <name evidence="12" type="ORF">D9F05_02895</name>
</gene>
<evidence type="ECO:0000256" key="1">
    <source>
        <dbReference type="ARBA" id="ARBA00004651"/>
    </source>
</evidence>
<dbReference type="Pfam" id="PF00563">
    <property type="entry name" value="EAL"/>
    <property type="match status" value="1"/>
</dbReference>
<dbReference type="PANTHER" id="PTHR33121:SF80">
    <property type="entry name" value="CYCLIC DI-GMP PHOSPHODIESTERASE PDEL"/>
    <property type="match status" value="1"/>
</dbReference>
<keyword evidence="3" id="KW-1003">Cell membrane</keyword>
<evidence type="ECO:0000256" key="4">
    <source>
        <dbReference type="ARBA" id="ARBA00022636"/>
    </source>
</evidence>
<keyword evidence="8 10" id="KW-0472">Membrane</keyword>
<comment type="caution">
    <text evidence="12">The sequence shown here is derived from an EMBL/GenBank/DDBJ whole genome shotgun (WGS) entry which is preliminary data.</text>
</comment>
<dbReference type="InterPro" id="IPR024744">
    <property type="entry name" value="CSS-motif_dom"/>
</dbReference>
<evidence type="ECO:0000313" key="12">
    <source>
        <dbReference type="EMBL" id="MHO03335.1"/>
    </source>
</evidence>
<dbReference type="EMBL" id="RNRV01000003">
    <property type="protein sequence ID" value="MHO03335.1"/>
    <property type="molecule type" value="Genomic_DNA"/>
</dbReference>
<proteinExistence type="predicted"/>
<keyword evidence="7 10" id="KW-1133">Transmembrane helix</keyword>
<comment type="subcellular location">
    <subcellularLocation>
        <location evidence="1">Cell membrane</location>
        <topology evidence="1">Multi-pass membrane protein</topology>
    </subcellularLocation>
</comment>
<dbReference type="GO" id="GO:0071111">
    <property type="term" value="F:cyclic-guanylate-specific phosphodiesterase activity"/>
    <property type="evidence" value="ECO:0007669"/>
    <property type="project" value="UniProtKB-EC"/>
</dbReference>
<keyword evidence="4" id="KW-0973">c-di-GMP</keyword>
<dbReference type="SUPFAM" id="SSF141868">
    <property type="entry name" value="EAL domain-like"/>
    <property type="match status" value="1"/>
</dbReference>
<evidence type="ECO:0000256" key="10">
    <source>
        <dbReference type="SAM" id="Phobius"/>
    </source>
</evidence>
<keyword evidence="6" id="KW-0378">Hydrolase</keyword>
<dbReference type="GO" id="GO:0005886">
    <property type="term" value="C:plasma membrane"/>
    <property type="evidence" value="ECO:0007669"/>
    <property type="project" value="UniProtKB-SubCell"/>
</dbReference>
<dbReference type="Gene3D" id="3.20.20.450">
    <property type="entry name" value="EAL domain"/>
    <property type="match status" value="1"/>
</dbReference>
<feature type="domain" description="EAL" evidence="11">
    <location>
        <begin position="257"/>
        <end position="511"/>
    </location>
</feature>
<accession>A0A3L0W2Y2</accession>
<evidence type="ECO:0000256" key="2">
    <source>
        <dbReference type="ARBA" id="ARBA00012282"/>
    </source>
</evidence>
<sequence>MALSFLRSGNMPRLLASLLCCATLILVSLATLYWQTWSMTRQQAQNAAERAMVQIDSALYHSTQAARAALPLVGRPCHEVARELRVLVATSPYVRSVNLSRHGRLYCSSIFDEINLKDELQNGQHQRLKLKAVTRLGLKPSLLLYRLSEGDHGVVVAINPYHLSKPLQWRLGGPNSWVQIGEQWLDIKGRIHNGVAPVFRGFNYPLSSTAFGYSLNQGFPLEAVLLLTLKKQSTVIILILTLGGLAGLATYRWWSHISTPTQELKRAIIKQEFIPYLQPIVYSKSGQLHGCEVLMRWQHHRQGLIRPDLFIPLAEESGLIILMTQTLMQQVRLEFAPHVAQLPPRFHFGFNICAQHCQEMSLIDDCRQFLAAFASNPVTLVLELTERELITPCQLTDQLFGELRQMGVKIGLDDFGTGHSSLTYLQQFHVDYLKIDQSFVAMIGTNALSRHILDSTISLATRLGLETVAEGVETQEQADFLTERNVNYLQGYLYGRPLTPAQFLRLLPSPVPEQTDPHQAA</sequence>
<evidence type="ECO:0000256" key="3">
    <source>
        <dbReference type="ARBA" id="ARBA00022475"/>
    </source>
</evidence>
<dbReference type="PANTHER" id="PTHR33121">
    <property type="entry name" value="CYCLIC DI-GMP PHOSPHODIESTERASE PDEF"/>
    <property type="match status" value="1"/>
</dbReference>
<evidence type="ECO:0000256" key="9">
    <source>
        <dbReference type="ARBA" id="ARBA00034290"/>
    </source>
</evidence>
<dbReference type="SMART" id="SM00052">
    <property type="entry name" value="EAL"/>
    <property type="match status" value="1"/>
</dbReference>
<dbReference type="CDD" id="cd01948">
    <property type="entry name" value="EAL"/>
    <property type="match status" value="1"/>
</dbReference>
<organism evidence="12">
    <name type="scientific">Escherichia coli</name>
    <dbReference type="NCBI Taxonomy" id="562"/>
    <lineage>
        <taxon>Bacteria</taxon>
        <taxon>Pseudomonadati</taxon>
        <taxon>Pseudomonadota</taxon>
        <taxon>Gammaproteobacteria</taxon>
        <taxon>Enterobacterales</taxon>
        <taxon>Enterobacteriaceae</taxon>
        <taxon>Escherichia</taxon>
    </lineage>
</organism>
<evidence type="ECO:0000256" key="8">
    <source>
        <dbReference type="ARBA" id="ARBA00023136"/>
    </source>
</evidence>
<keyword evidence="5 10" id="KW-0812">Transmembrane</keyword>
<dbReference type="Pfam" id="PF12792">
    <property type="entry name" value="CSS-motif"/>
    <property type="match status" value="1"/>
</dbReference>
<dbReference type="InterPro" id="IPR035919">
    <property type="entry name" value="EAL_sf"/>
</dbReference>
<dbReference type="AlphaFoldDB" id="A0A3L0W2Y2"/>
<dbReference type="EC" id="3.1.4.52" evidence="2"/>
<name>A0A3L0W2Y2_ECOLX</name>
<feature type="transmembrane region" description="Helical" evidence="10">
    <location>
        <begin position="235"/>
        <end position="254"/>
    </location>
</feature>
<dbReference type="InterPro" id="IPR001633">
    <property type="entry name" value="EAL_dom"/>
</dbReference>
<comment type="catalytic activity">
    <reaction evidence="9">
        <text>3',3'-c-di-GMP + H2O = 5'-phosphoguanylyl(3'-&gt;5')guanosine + H(+)</text>
        <dbReference type="Rhea" id="RHEA:24902"/>
        <dbReference type="ChEBI" id="CHEBI:15377"/>
        <dbReference type="ChEBI" id="CHEBI:15378"/>
        <dbReference type="ChEBI" id="CHEBI:58754"/>
        <dbReference type="ChEBI" id="CHEBI:58805"/>
        <dbReference type="EC" id="3.1.4.52"/>
    </reaction>
</comment>
<dbReference type="PROSITE" id="PS50883">
    <property type="entry name" value="EAL"/>
    <property type="match status" value="1"/>
</dbReference>
<dbReference type="InterPro" id="IPR050706">
    <property type="entry name" value="Cyclic-di-GMP_PDE-like"/>
</dbReference>
<protein>
    <recommendedName>
        <fullName evidence="2">cyclic-guanylate-specific phosphodiesterase</fullName>
        <ecNumber evidence="2">3.1.4.52</ecNumber>
    </recommendedName>
</protein>
<evidence type="ECO:0000256" key="5">
    <source>
        <dbReference type="ARBA" id="ARBA00022692"/>
    </source>
</evidence>
<evidence type="ECO:0000256" key="7">
    <source>
        <dbReference type="ARBA" id="ARBA00022989"/>
    </source>
</evidence>
<reference evidence="12" key="1">
    <citation type="submission" date="2018-10" db="EMBL/GenBank/DDBJ databases">
        <authorList>
            <consortium name="NARMS: The National Antimicrobial Resistance Monitoring System"/>
        </authorList>
    </citation>
    <scope>NUCLEOTIDE SEQUENCE [LARGE SCALE GENOMIC DNA]</scope>
    <source>
        <strain evidence="12">CVM N17EC0388</strain>
    </source>
</reference>